<dbReference type="Proteomes" id="UP000271098">
    <property type="component" value="Unassembled WGS sequence"/>
</dbReference>
<proteinExistence type="predicted"/>
<dbReference type="PROSITE" id="PS51549">
    <property type="entry name" value="DM13"/>
    <property type="match status" value="1"/>
</dbReference>
<organism evidence="2 3">
    <name type="scientific">Gongylonema pulchrum</name>
    <dbReference type="NCBI Taxonomy" id="637853"/>
    <lineage>
        <taxon>Eukaryota</taxon>
        <taxon>Metazoa</taxon>
        <taxon>Ecdysozoa</taxon>
        <taxon>Nematoda</taxon>
        <taxon>Chromadorea</taxon>
        <taxon>Rhabditida</taxon>
        <taxon>Spirurina</taxon>
        <taxon>Spiruromorpha</taxon>
        <taxon>Spiruroidea</taxon>
        <taxon>Gongylonematidae</taxon>
        <taxon>Gongylonema</taxon>
    </lineage>
</organism>
<dbReference type="OrthoDB" id="2448405at2759"/>
<feature type="domain" description="DM13" evidence="1">
    <location>
        <begin position="1"/>
        <end position="44"/>
    </location>
</feature>
<sequence>MVKDYIGNSDLVVRLAHPQTVYDINYISVFCYEYAADFGHIYFSLPRDHIFVPPYIPPVRDEPPPAAPSVPC</sequence>
<keyword evidence="3" id="KW-1185">Reference proteome</keyword>
<dbReference type="InterPro" id="IPR019545">
    <property type="entry name" value="DM13_domain"/>
</dbReference>
<protein>
    <recommendedName>
        <fullName evidence="1">DM13 domain-containing protein</fullName>
    </recommendedName>
</protein>
<evidence type="ECO:0000259" key="1">
    <source>
        <dbReference type="PROSITE" id="PS51549"/>
    </source>
</evidence>
<name>A0A3P6QD22_9BILA</name>
<evidence type="ECO:0000313" key="3">
    <source>
        <dbReference type="Proteomes" id="UP000271098"/>
    </source>
</evidence>
<dbReference type="EMBL" id="UYRT01007179">
    <property type="protein sequence ID" value="VDK41800.1"/>
    <property type="molecule type" value="Genomic_DNA"/>
</dbReference>
<dbReference type="AlphaFoldDB" id="A0A3P6QD22"/>
<evidence type="ECO:0000313" key="2">
    <source>
        <dbReference type="EMBL" id="VDK41800.1"/>
    </source>
</evidence>
<accession>A0A3P6QD22</accession>
<reference evidence="2 3" key="1">
    <citation type="submission" date="2018-11" db="EMBL/GenBank/DDBJ databases">
        <authorList>
            <consortium name="Pathogen Informatics"/>
        </authorList>
    </citation>
    <scope>NUCLEOTIDE SEQUENCE [LARGE SCALE GENOMIC DNA]</scope>
</reference>
<gene>
    <name evidence="2" type="ORF">GPUH_LOCUS3987</name>
</gene>